<keyword evidence="3" id="KW-1185">Reference proteome</keyword>
<name>A0A3P7K903_STRVU</name>
<reference evidence="2 3" key="1">
    <citation type="submission" date="2018-11" db="EMBL/GenBank/DDBJ databases">
        <authorList>
            <consortium name="Pathogen Informatics"/>
        </authorList>
    </citation>
    <scope>NUCLEOTIDE SEQUENCE [LARGE SCALE GENOMIC DNA]</scope>
</reference>
<feature type="region of interest" description="Disordered" evidence="1">
    <location>
        <begin position="101"/>
        <end position="144"/>
    </location>
</feature>
<feature type="compositionally biased region" description="Basic and acidic residues" evidence="1">
    <location>
        <begin position="46"/>
        <end position="55"/>
    </location>
</feature>
<dbReference type="Proteomes" id="UP000270094">
    <property type="component" value="Unassembled WGS sequence"/>
</dbReference>
<dbReference type="AlphaFoldDB" id="A0A3P7K903"/>
<feature type="compositionally biased region" description="Basic and acidic residues" evidence="1">
    <location>
        <begin position="121"/>
        <end position="132"/>
    </location>
</feature>
<sequence length="144" mass="16488">MPNTALLKEKLLSIELENDDKDFEDIIYTSERRSHDSGSTPSIDSRSSDGGERVVFDFPFDAGKEEHKQINEHSEQLPDLQNRRKSIHDILELRSSIDHSLIKPPKLQKQKSKRSVSTSSNKEESDFEHLAELEDEPQVKLSDS</sequence>
<evidence type="ECO:0000313" key="3">
    <source>
        <dbReference type="Proteomes" id="UP000270094"/>
    </source>
</evidence>
<proteinExistence type="predicted"/>
<gene>
    <name evidence="2" type="ORF">SVUK_LOCUS476</name>
</gene>
<evidence type="ECO:0000313" key="2">
    <source>
        <dbReference type="EMBL" id="VDM65478.1"/>
    </source>
</evidence>
<feature type="region of interest" description="Disordered" evidence="1">
    <location>
        <begin position="29"/>
        <end position="55"/>
    </location>
</feature>
<evidence type="ECO:0000256" key="1">
    <source>
        <dbReference type="SAM" id="MobiDB-lite"/>
    </source>
</evidence>
<accession>A0A3P7K903</accession>
<dbReference type="EMBL" id="UYYB01000797">
    <property type="protein sequence ID" value="VDM65478.1"/>
    <property type="molecule type" value="Genomic_DNA"/>
</dbReference>
<dbReference type="OrthoDB" id="5875663at2759"/>
<protein>
    <submittedName>
        <fullName evidence="2">Uncharacterized protein</fullName>
    </submittedName>
</protein>
<organism evidence="2 3">
    <name type="scientific">Strongylus vulgaris</name>
    <name type="common">Blood worm</name>
    <dbReference type="NCBI Taxonomy" id="40348"/>
    <lineage>
        <taxon>Eukaryota</taxon>
        <taxon>Metazoa</taxon>
        <taxon>Ecdysozoa</taxon>
        <taxon>Nematoda</taxon>
        <taxon>Chromadorea</taxon>
        <taxon>Rhabditida</taxon>
        <taxon>Rhabditina</taxon>
        <taxon>Rhabditomorpha</taxon>
        <taxon>Strongyloidea</taxon>
        <taxon>Strongylidae</taxon>
        <taxon>Strongylus</taxon>
    </lineage>
</organism>